<reference evidence="9 10" key="1">
    <citation type="submission" date="2024-05" db="EMBL/GenBank/DDBJ databases">
        <title>Genetic variation in Jamaican populations of the coffee berry borer (Hypothenemus hampei).</title>
        <authorList>
            <person name="Errbii M."/>
            <person name="Myrie A."/>
        </authorList>
    </citation>
    <scope>NUCLEOTIDE SEQUENCE [LARGE SCALE GENOMIC DNA]</scope>
    <source>
        <strain evidence="9">JA-Hopewell-2020-01-JO</strain>
        <tissue evidence="9">Whole body</tissue>
    </source>
</reference>
<evidence type="ECO:0000256" key="4">
    <source>
        <dbReference type="ARBA" id="ARBA00022989"/>
    </source>
</evidence>
<evidence type="ECO:0000259" key="8">
    <source>
        <dbReference type="Pfam" id="PF00999"/>
    </source>
</evidence>
<comment type="caution">
    <text evidence="9">The sequence shown here is derived from an EMBL/GenBank/DDBJ whole genome shotgun (WGS) entry which is preliminary data.</text>
</comment>
<feature type="transmembrane region" description="Helical" evidence="7">
    <location>
        <begin position="379"/>
        <end position="396"/>
    </location>
</feature>
<dbReference type="AlphaFoldDB" id="A0ABD1EL50"/>
<dbReference type="InterPro" id="IPR006153">
    <property type="entry name" value="Cation/H_exchanger_TM"/>
</dbReference>
<protein>
    <recommendedName>
        <fullName evidence="8">Cation/H+ exchanger transmembrane domain-containing protein</fullName>
    </recommendedName>
</protein>
<feature type="transmembrane region" description="Helical" evidence="7">
    <location>
        <begin position="465"/>
        <end position="487"/>
    </location>
</feature>
<evidence type="ECO:0000256" key="6">
    <source>
        <dbReference type="SAM" id="MobiDB-lite"/>
    </source>
</evidence>
<dbReference type="Gene3D" id="1.20.1530.20">
    <property type="match status" value="1"/>
</dbReference>
<accession>A0ABD1EL50</accession>
<keyword evidence="10" id="KW-1185">Reference proteome</keyword>
<feature type="transmembrane region" description="Helical" evidence="7">
    <location>
        <begin position="344"/>
        <end position="367"/>
    </location>
</feature>
<keyword evidence="4 7" id="KW-1133">Transmembrane helix</keyword>
<feature type="transmembrane region" description="Helical" evidence="7">
    <location>
        <begin position="133"/>
        <end position="154"/>
    </location>
</feature>
<feature type="compositionally biased region" description="Acidic residues" evidence="6">
    <location>
        <begin position="589"/>
        <end position="601"/>
    </location>
</feature>
<evidence type="ECO:0000256" key="3">
    <source>
        <dbReference type="ARBA" id="ARBA00022692"/>
    </source>
</evidence>
<evidence type="ECO:0000256" key="2">
    <source>
        <dbReference type="ARBA" id="ARBA00007367"/>
    </source>
</evidence>
<dbReference type="GO" id="GO:0016020">
    <property type="term" value="C:membrane"/>
    <property type="evidence" value="ECO:0007669"/>
    <property type="project" value="UniProtKB-SubCell"/>
</dbReference>
<feature type="transmembrane region" description="Helical" evidence="7">
    <location>
        <begin position="537"/>
        <end position="559"/>
    </location>
</feature>
<feature type="region of interest" description="Disordered" evidence="6">
    <location>
        <begin position="582"/>
        <end position="632"/>
    </location>
</feature>
<evidence type="ECO:0000256" key="1">
    <source>
        <dbReference type="ARBA" id="ARBA00004141"/>
    </source>
</evidence>
<dbReference type="Proteomes" id="UP001566132">
    <property type="component" value="Unassembled WGS sequence"/>
</dbReference>
<feature type="transmembrane region" description="Helical" evidence="7">
    <location>
        <begin position="166"/>
        <end position="195"/>
    </location>
</feature>
<feature type="transmembrane region" description="Helical" evidence="7">
    <location>
        <begin position="402"/>
        <end position="421"/>
    </location>
</feature>
<organism evidence="9 10">
    <name type="scientific">Hypothenemus hampei</name>
    <name type="common">Coffee berry borer</name>
    <dbReference type="NCBI Taxonomy" id="57062"/>
    <lineage>
        <taxon>Eukaryota</taxon>
        <taxon>Metazoa</taxon>
        <taxon>Ecdysozoa</taxon>
        <taxon>Arthropoda</taxon>
        <taxon>Hexapoda</taxon>
        <taxon>Insecta</taxon>
        <taxon>Pterygota</taxon>
        <taxon>Neoptera</taxon>
        <taxon>Endopterygota</taxon>
        <taxon>Coleoptera</taxon>
        <taxon>Polyphaga</taxon>
        <taxon>Cucujiformia</taxon>
        <taxon>Curculionidae</taxon>
        <taxon>Scolytinae</taxon>
        <taxon>Hypothenemus</taxon>
    </lineage>
</organism>
<proteinExistence type="inferred from homology"/>
<dbReference type="Pfam" id="PF00999">
    <property type="entry name" value="Na_H_Exchanger"/>
    <property type="match status" value="1"/>
</dbReference>
<sequence length="632" mass="68809">MELASAPPNITITPATSETEIPKRKVSIIETSIDVIRSEPSTKGHIVTSLHLYNPFVENASLYGKRENGDIFATSLYNKKNSNNGACDKDDDRAWWYKFCVKCRGEDDSLPSWEPTQWSKFCPYPFCPTYRQFSRIVCLILIGILSWCAIYSIVGPTAAPPHGKLFQLILLSICAYLGGYLTSITTLPALIGMLFTGLFMQNVGIVNLDDSFSEVANKIRHGALVIILIRAGLDLDPKALWRLKFIVIKLSLIPWIVEGGVCAILSKYFLGMTWDFAVLLGSIIAAVAPAVVVPCLFRLRTKGYGVAKGIPTLIIAVASIDDATSIAVFGIIKSVMFVHSSVTSLILQGPVSIFGGFGFGILFGLLLRYAPERNDKFVVPFRIIMLLAAGMAAIYFSEHLGYGGAGPLGAVVAAFVSLIFWTKQGWNIEENPASTAFEIFWMIVEPILFGITGAQMRFEELHGTVVLIGVGILVLGVIIRILTTLVTGIGCGLNLKEKIFCAIAWMPKATVQAALAPIVLSHVSDTSSHEYNYAKKIITLCILSIMITTTVGAALVTLLGSTLLRKTKFAVEPEQWRRSHRPSVRDISIIEEDEPEDEDSEAGSGVKDDGGGAGQRGTDSTIEKNIDVSETQ</sequence>
<evidence type="ECO:0000313" key="9">
    <source>
        <dbReference type="EMBL" id="KAL1497176.1"/>
    </source>
</evidence>
<name>A0ABD1EL50_HYPHA</name>
<comment type="similarity">
    <text evidence="2">Belongs to the monovalent cation:proton antiporter 1 (CPA1) transporter (TC 2.A.36) family.</text>
</comment>
<gene>
    <name evidence="9" type="ORF">ABEB36_008176</name>
</gene>
<feature type="transmembrane region" description="Helical" evidence="7">
    <location>
        <begin position="499"/>
        <end position="517"/>
    </location>
</feature>
<feature type="transmembrane region" description="Helical" evidence="7">
    <location>
        <begin position="309"/>
        <end position="332"/>
    </location>
</feature>
<dbReference type="InterPro" id="IPR038770">
    <property type="entry name" value="Na+/solute_symporter_sf"/>
</dbReference>
<dbReference type="PANTHER" id="PTHR31102">
    <property type="match status" value="1"/>
</dbReference>
<dbReference type="EMBL" id="JBDJPC010000006">
    <property type="protein sequence ID" value="KAL1497176.1"/>
    <property type="molecule type" value="Genomic_DNA"/>
</dbReference>
<evidence type="ECO:0000313" key="10">
    <source>
        <dbReference type="Proteomes" id="UP001566132"/>
    </source>
</evidence>
<feature type="compositionally biased region" description="Basic and acidic residues" evidence="6">
    <location>
        <begin position="621"/>
        <end position="632"/>
    </location>
</feature>
<dbReference type="InterPro" id="IPR051843">
    <property type="entry name" value="CPA1_transporter"/>
</dbReference>
<evidence type="ECO:0000256" key="7">
    <source>
        <dbReference type="SAM" id="Phobius"/>
    </source>
</evidence>
<dbReference type="PANTHER" id="PTHR31102:SF1">
    <property type="entry name" value="CATION_H+ EXCHANGER DOMAIN-CONTAINING PROTEIN"/>
    <property type="match status" value="1"/>
</dbReference>
<feature type="domain" description="Cation/H+ exchanger transmembrane" evidence="8">
    <location>
        <begin position="175"/>
        <end position="554"/>
    </location>
</feature>
<keyword evidence="3 7" id="KW-0812">Transmembrane</keyword>
<feature type="transmembrane region" description="Helical" evidence="7">
    <location>
        <begin position="245"/>
        <end position="270"/>
    </location>
</feature>
<feature type="transmembrane region" description="Helical" evidence="7">
    <location>
        <begin position="276"/>
        <end position="297"/>
    </location>
</feature>
<comment type="subcellular location">
    <subcellularLocation>
        <location evidence="1">Membrane</location>
        <topology evidence="1">Multi-pass membrane protein</topology>
    </subcellularLocation>
</comment>
<keyword evidence="5 7" id="KW-0472">Membrane</keyword>
<evidence type="ECO:0000256" key="5">
    <source>
        <dbReference type="ARBA" id="ARBA00023136"/>
    </source>
</evidence>